<evidence type="ECO:0000313" key="2">
    <source>
        <dbReference type="Proteomes" id="UP000799437"/>
    </source>
</evidence>
<organism evidence="1 2">
    <name type="scientific">Pseudovirgaria hyperparasitica</name>
    <dbReference type="NCBI Taxonomy" id="470096"/>
    <lineage>
        <taxon>Eukaryota</taxon>
        <taxon>Fungi</taxon>
        <taxon>Dikarya</taxon>
        <taxon>Ascomycota</taxon>
        <taxon>Pezizomycotina</taxon>
        <taxon>Dothideomycetes</taxon>
        <taxon>Dothideomycetes incertae sedis</taxon>
        <taxon>Acrospermales</taxon>
        <taxon>Acrospermaceae</taxon>
        <taxon>Pseudovirgaria</taxon>
    </lineage>
</organism>
<accession>A0A6A6VTK2</accession>
<name>A0A6A6VTK2_9PEZI</name>
<dbReference type="Proteomes" id="UP000799437">
    <property type="component" value="Unassembled WGS sequence"/>
</dbReference>
<dbReference type="AlphaFoldDB" id="A0A6A6VTK2"/>
<sequence length="88" mass="10373">MEHFERLKIRHMVPNSVNEDEITAETLADGDHMIITINNGWSKMNKYFIALNESPAYYAAINLHPNLKTFCRSAWDDYEDSESIFRQY</sequence>
<dbReference type="OrthoDB" id="3780340at2759"/>
<keyword evidence="2" id="KW-1185">Reference proteome</keyword>
<dbReference type="RefSeq" id="XP_033595381.1">
    <property type="nucleotide sequence ID" value="XM_033744947.1"/>
</dbReference>
<reference evidence="1" key="1">
    <citation type="journal article" date="2020" name="Stud. Mycol.">
        <title>101 Dothideomycetes genomes: a test case for predicting lifestyles and emergence of pathogens.</title>
        <authorList>
            <person name="Haridas S."/>
            <person name="Albert R."/>
            <person name="Binder M."/>
            <person name="Bloem J."/>
            <person name="Labutti K."/>
            <person name="Salamov A."/>
            <person name="Andreopoulos B."/>
            <person name="Baker S."/>
            <person name="Barry K."/>
            <person name="Bills G."/>
            <person name="Bluhm B."/>
            <person name="Cannon C."/>
            <person name="Castanera R."/>
            <person name="Culley D."/>
            <person name="Daum C."/>
            <person name="Ezra D."/>
            <person name="Gonzalez J."/>
            <person name="Henrissat B."/>
            <person name="Kuo A."/>
            <person name="Liang C."/>
            <person name="Lipzen A."/>
            <person name="Lutzoni F."/>
            <person name="Magnuson J."/>
            <person name="Mondo S."/>
            <person name="Nolan M."/>
            <person name="Ohm R."/>
            <person name="Pangilinan J."/>
            <person name="Park H.-J."/>
            <person name="Ramirez L."/>
            <person name="Alfaro M."/>
            <person name="Sun H."/>
            <person name="Tritt A."/>
            <person name="Yoshinaga Y."/>
            <person name="Zwiers L.-H."/>
            <person name="Turgeon B."/>
            <person name="Goodwin S."/>
            <person name="Spatafora J."/>
            <person name="Crous P."/>
            <person name="Grigoriev I."/>
        </authorList>
    </citation>
    <scope>NUCLEOTIDE SEQUENCE</scope>
    <source>
        <strain evidence="1">CBS 121739</strain>
    </source>
</reference>
<evidence type="ECO:0000313" key="1">
    <source>
        <dbReference type="EMBL" id="KAF2752930.1"/>
    </source>
</evidence>
<dbReference type="EMBL" id="ML996590">
    <property type="protein sequence ID" value="KAF2752930.1"/>
    <property type="molecule type" value="Genomic_DNA"/>
</dbReference>
<proteinExistence type="predicted"/>
<dbReference type="GeneID" id="54486001"/>
<protein>
    <submittedName>
        <fullName evidence="1">Uncharacterized protein</fullName>
    </submittedName>
</protein>
<gene>
    <name evidence="1" type="ORF">EJ05DRAFT_480843</name>
</gene>